<keyword evidence="3" id="KW-1133">Transmembrane helix</keyword>
<evidence type="ECO:0000256" key="1">
    <source>
        <dbReference type="ARBA" id="ARBA00022741"/>
    </source>
</evidence>
<gene>
    <name evidence="4" type="ORF">RFI_00819</name>
</gene>
<dbReference type="Pfam" id="PF00071">
    <property type="entry name" value="Ras"/>
    <property type="match status" value="2"/>
</dbReference>
<evidence type="ECO:0000256" key="2">
    <source>
        <dbReference type="ARBA" id="ARBA00023134"/>
    </source>
</evidence>
<comment type="caution">
    <text evidence="4">The sequence shown here is derived from an EMBL/GenBank/DDBJ whole genome shotgun (WGS) entry which is preliminary data.</text>
</comment>
<evidence type="ECO:0000256" key="3">
    <source>
        <dbReference type="SAM" id="Phobius"/>
    </source>
</evidence>
<dbReference type="PROSITE" id="PS51419">
    <property type="entry name" value="RAB"/>
    <property type="match status" value="1"/>
</dbReference>
<dbReference type="Proteomes" id="UP000023152">
    <property type="component" value="Unassembled WGS sequence"/>
</dbReference>
<dbReference type="GO" id="GO:0003924">
    <property type="term" value="F:GTPase activity"/>
    <property type="evidence" value="ECO:0007669"/>
    <property type="project" value="InterPro"/>
</dbReference>
<dbReference type="GO" id="GO:0007264">
    <property type="term" value="P:small GTPase-mediated signal transduction"/>
    <property type="evidence" value="ECO:0007669"/>
    <property type="project" value="InterPro"/>
</dbReference>
<protein>
    <submittedName>
        <fullName evidence="4">Rho GTPase</fullName>
    </submittedName>
</protein>
<dbReference type="SMART" id="SM00174">
    <property type="entry name" value="RHO"/>
    <property type="match status" value="1"/>
</dbReference>
<proteinExistence type="predicted"/>
<dbReference type="SUPFAM" id="SSF52540">
    <property type="entry name" value="P-loop containing nucleoside triphosphate hydrolases"/>
    <property type="match status" value="1"/>
</dbReference>
<dbReference type="InterPro" id="IPR027417">
    <property type="entry name" value="P-loop_NTPase"/>
</dbReference>
<keyword evidence="3" id="KW-0812">Transmembrane</keyword>
<keyword evidence="3" id="KW-0472">Membrane</keyword>
<organism evidence="4 5">
    <name type="scientific">Reticulomyxa filosa</name>
    <dbReference type="NCBI Taxonomy" id="46433"/>
    <lineage>
        <taxon>Eukaryota</taxon>
        <taxon>Sar</taxon>
        <taxon>Rhizaria</taxon>
        <taxon>Retaria</taxon>
        <taxon>Foraminifera</taxon>
        <taxon>Monothalamids</taxon>
        <taxon>Reticulomyxidae</taxon>
        <taxon>Reticulomyxa</taxon>
    </lineage>
</organism>
<dbReference type="InterPro" id="IPR001806">
    <property type="entry name" value="Small_GTPase"/>
</dbReference>
<evidence type="ECO:0000313" key="4">
    <source>
        <dbReference type="EMBL" id="ETO36244.1"/>
    </source>
</evidence>
<name>X6PDV7_RETFI</name>
<reference evidence="4 5" key="1">
    <citation type="journal article" date="2013" name="Curr. Biol.">
        <title>The Genome of the Foraminiferan Reticulomyxa filosa.</title>
        <authorList>
            <person name="Glockner G."/>
            <person name="Hulsmann N."/>
            <person name="Schleicher M."/>
            <person name="Noegel A.A."/>
            <person name="Eichinger L."/>
            <person name="Gallinger C."/>
            <person name="Pawlowski J."/>
            <person name="Sierra R."/>
            <person name="Euteneuer U."/>
            <person name="Pillet L."/>
            <person name="Moustafa A."/>
            <person name="Platzer M."/>
            <person name="Groth M."/>
            <person name="Szafranski K."/>
            <person name="Schliwa M."/>
        </authorList>
    </citation>
    <scope>NUCLEOTIDE SEQUENCE [LARGE SCALE GENOMIC DNA]</scope>
</reference>
<keyword evidence="1" id="KW-0547">Nucleotide-binding</keyword>
<dbReference type="PRINTS" id="PR00449">
    <property type="entry name" value="RASTRNSFRMNG"/>
</dbReference>
<dbReference type="GO" id="GO:0005525">
    <property type="term" value="F:GTP binding"/>
    <property type="evidence" value="ECO:0007669"/>
    <property type="project" value="UniProtKB-KW"/>
</dbReference>
<dbReference type="CDD" id="cd00157">
    <property type="entry name" value="Rho"/>
    <property type="match status" value="1"/>
</dbReference>
<dbReference type="Gene3D" id="3.40.50.300">
    <property type="entry name" value="P-loop containing nucleotide triphosphate hydrolases"/>
    <property type="match status" value="1"/>
</dbReference>
<evidence type="ECO:0000313" key="5">
    <source>
        <dbReference type="Proteomes" id="UP000023152"/>
    </source>
</evidence>
<keyword evidence="2" id="KW-0342">GTP-binding</keyword>
<feature type="transmembrane region" description="Helical" evidence="3">
    <location>
        <begin position="99"/>
        <end position="116"/>
    </location>
</feature>
<dbReference type="PROSITE" id="PS51420">
    <property type="entry name" value="RHO"/>
    <property type="match status" value="1"/>
</dbReference>
<keyword evidence="5" id="KW-1185">Reference proteome</keyword>
<feature type="transmembrane region" description="Helical" evidence="3">
    <location>
        <begin position="161"/>
        <end position="180"/>
    </location>
</feature>
<dbReference type="AlphaFoldDB" id="X6PDV7"/>
<dbReference type="EMBL" id="ASPP01000856">
    <property type="protein sequence ID" value="ETO36244.1"/>
    <property type="molecule type" value="Genomic_DNA"/>
</dbReference>
<accession>X6PDV7</accession>
<sequence>MKNVKLVVVGDGGVGKTSLLLTYTQRRFPFDYMPTVFDNYSVNLMWQGKPTQLGLWDAAVRVTFIFRKFDQKNSVLIIGRVGICPIQLNRGKKVIKKELFVLLCLVECFTIKFHSLSTMKTDYDRLHPLSYPQTDVFLLCFDIHNHISFANIKTKWFPETAHFAAGILLLLLWAFVICGLKSDFRELESNYPFESDEHQHITQSLILKYWLRSEVKSIIMNNKTFINLLIEQVLKYAAVTNLIQCVSIQEAEELALELGAGCYVECSSIKFQNVDKVFDECLQVVENKNLLPRKKQYFCNFL</sequence>
<dbReference type="PANTHER" id="PTHR24072">
    <property type="entry name" value="RHO FAMILY GTPASE"/>
    <property type="match status" value="1"/>
</dbReference>
<dbReference type="InterPro" id="IPR003578">
    <property type="entry name" value="Small_GTPase_Rho"/>
</dbReference>